<evidence type="ECO:0000313" key="1">
    <source>
        <dbReference type="EMBL" id="KML58706.1"/>
    </source>
</evidence>
<sequence length="221" mass="24820">MNYEWNGKQYEVGYFFMDPITYVVTVEIEPGQFEYVTEALGNGRVLVCFLSLADAHIEGMLRAKPGLQYHVMEARSLPPRLFLNSEGGLFAMLHLAWGVAEGRMILCEDGAPRRFGGPLTKPIGDHEPITFNVNATALGTLDRIYEQAGLFAWRDTCEWMRTTWNLSRLQTMARRAIRLAPAVAWPNGTGETDAALFDVEFGQWHVVSREVAEDMPMDDGG</sequence>
<protein>
    <submittedName>
        <fullName evidence="1">Uncharacterized protein</fullName>
    </submittedName>
</protein>
<comment type="caution">
    <text evidence="1">The sequence shown here is derived from an EMBL/GenBank/DDBJ whole genome shotgun (WGS) entry which is preliminary data.</text>
</comment>
<proteinExistence type="predicted"/>
<reference evidence="1 2" key="1">
    <citation type="submission" date="2015-05" db="EMBL/GenBank/DDBJ databases">
        <title>Draft genome of Burkholderia cepacia LK29.</title>
        <authorList>
            <person name="Chan X.Y."/>
        </authorList>
    </citation>
    <scope>NUCLEOTIDE SEQUENCE [LARGE SCALE GENOMIC DNA]</scope>
    <source>
        <strain evidence="1 2">LK29</strain>
    </source>
</reference>
<dbReference type="EMBL" id="LDWR01000020">
    <property type="protein sequence ID" value="KML58706.1"/>
    <property type="molecule type" value="Genomic_DNA"/>
</dbReference>
<dbReference type="RefSeq" id="WP_048245801.1">
    <property type="nucleotide sequence ID" value="NZ_LDWR01000020.1"/>
</dbReference>
<accession>A0A0J5X274</accession>
<name>A0A0J5X274_BURCE</name>
<dbReference type="Proteomes" id="UP000036338">
    <property type="component" value="Unassembled WGS sequence"/>
</dbReference>
<gene>
    <name evidence="1" type="ORF">VL15_12330</name>
</gene>
<organism evidence="1 2">
    <name type="scientific">Burkholderia cepacia</name>
    <name type="common">Pseudomonas cepacia</name>
    <dbReference type="NCBI Taxonomy" id="292"/>
    <lineage>
        <taxon>Bacteria</taxon>
        <taxon>Pseudomonadati</taxon>
        <taxon>Pseudomonadota</taxon>
        <taxon>Betaproteobacteria</taxon>
        <taxon>Burkholderiales</taxon>
        <taxon>Burkholderiaceae</taxon>
        <taxon>Burkholderia</taxon>
        <taxon>Burkholderia cepacia complex</taxon>
    </lineage>
</organism>
<dbReference type="PATRIC" id="fig|292.27.peg.2313"/>
<dbReference type="AlphaFoldDB" id="A0A0J5X274"/>
<evidence type="ECO:0000313" key="2">
    <source>
        <dbReference type="Proteomes" id="UP000036338"/>
    </source>
</evidence>